<evidence type="ECO:0000259" key="6">
    <source>
        <dbReference type="PROSITE" id="PS51335"/>
    </source>
</evidence>
<feature type="domain" description="ELMO" evidence="6">
    <location>
        <begin position="282"/>
        <end position="463"/>
    </location>
</feature>
<accession>A0A2J5HT71</accession>
<feature type="compositionally biased region" description="Polar residues" evidence="5">
    <location>
        <begin position="293"/>
        <end position="307"/>
    </location>
</feature>
<dbReference type="InterPro" id="IPR001849">
    <property type="entry name" value="PH_domain"/>
</dbReference>
<evidence type="ECO:0000256" key="5">
    <source>
        <dbReference type="SAM" id="MobiDB-lite"/>
    </source>
</evidence>
<dbReference type="InterPro" id="IPR011989">
    <property type="entry name" value="ARM-like"/>
</dbReference>
<dbReference type="Proteomes" id="UP000235023">
    <property type="component" value="Unassembled WGS sequence"/>
</dbReference>
<sequence length="739" mass="83143">MRFSVVRTPPDNTLLSAQGSLTSWAYSDHLKPAPKREDIRLAMENNISELVERLGSDEDAVRKMAVFKLQSSIGDPSFADIFIAEGGLTRLRYLTLHASGNTLAYSLTSFARLLEVDKGWEFVDQEVVERIVELIVTHPLVNILRGAMSILVSVVSHPYTNGSNAPQKGTFGFRALKPAIALYPQFLEMLVSRLSSADHALCANALQLINSLMRDSITNDSESEWPKFIQKLQDLGVIRAVYCLMQGSALQDHAHPLIEFQSLTKVLLRKWREIRLDLEKPEHRRALKGIHLASQQERSSGKASGSPNEVRRSKKHNSDKWRRLGFATESPVAQFEDMGFLGMMDLADYARSHQDEYQRILLEQSTKSMQQRCPIARASLSVTSVLYEHFEVDKSEIEDAKSYLILESRSGLDKVFKPLLLHWTRLHVAGLHAFFRLWKATGAELEDYEKIVELVRILVESVVGGASRTKDVQDVEEELANFEYSRLRELQMELLELTYEDVWGQHLRQVRDELHHEALHFIKEQRIRCLLQGAWFRIDGPLKSELASSRDRGWKFVQLSHNRRVLHFGDFDAKDKRSPELDALPEKLELSNVSSVVSNVSSSPDDSSSTAKSVSCPVSSTKITIHGFQSSSSANEPSKGGGHTRNTSKTTQGEGVLLSLCPETPSVASEWLDGLLMLLNQQPITSETNDMIDLVGNYGLKIRLLNVRYDDAIFASDAPSVPSRDGLNEDYYYDVFGGA</sequence>
<evidence type="ECO:0000256" key="3">
    <source>
        <dbReference type="ARBA" id="ARBA00023036"/>
    </source>
</evidence>
<evidence type="ECO:0000256" key="4">
    <source>
        <dbReference type="ARBA" id="ARBA00024863"/>
    </source>
</evidence>
<dbReference type="Gene3D" id="1.25.10.10">
    <property type="entry name" value="Leucine-rich Repeat Variant"/>
    <property type="match status" value="1"/>
</dbReference>
<dbReference type="OrthoDB" id="28413at2759"/>
<keyword evidence="8" id="KW-1185">Reference proteome</keyword>
<feature type="non-terminal residue" evidence="7">
    <location>
        <position position="1"/>
    </location>
</feature>
<feature type="compositionally biased region" description="Polar residues" evidence="5">
    <location>
        <begin position="627"/>
        <end position="636"/>
    </location>
</feature>
<dbReference type="AlphaFoldDB" id="A0A2J5HT71"/>
<dbReference type="Pfam" id="PF04727">
    <property type="entry name" value="ELMO_CED12"/>
    <property type="match status" value="1"/>
</dbReference>
<dbReference type="PANTHER" id="PTHR12771">
    <property type="entry name" value="ENGULFMENT AND CELL MOTILITY"/>
    <property type="match status" value="1"/>
</dbReference>
<feature type="region of interest" description="Disordered" evidence="5">
    <location>
        <begin position="627"/>
        <end position="653"/>
    </location>
</feature>
<organism evidence="7 8">
    <name type="scientific">Aspergillus taichungensis</name>
    <dbReference type="NCBI Taxonomy" id="482145"/>
    <lineage>
        <taxon>Eukaryota</taxon>
        <taxon>Fungi</taxon>
        <taxon>Dikarya</taxon>
        <taxon>Ascomycota</taxon>
        <taxon>Pezizomycotina</taxon>
        <taxon>Eurotiomycetes</taxon>
        <taxon>Eurotiomycetidae</taxon>
        <taxon>Eurotiales</taxon>
        <taxon>Aspergillaceae</taxon>
        <taxon>Aspergillus</taxon>
        <taxon>Aspergillus subgen. Circumdati</taxon>
    </lineage>
</organism>
<dbReference type="GO" id="GO:0017124">
    <property type="term" value="F:SH3 domain binding"/>
    <property type="evidence" value="ECO:0007669"/>
    <property type="project" value="UniProtKB-KW"/>
</dbReference>
<dbReference type="PROSITE" id="PS51335">
    <property type="entry name" value="ELMO"/>
    <property type="match status" value="1"/>
</dbReference>
<evidence type="ECO:0000313" key="7">
    <source>
        <dbReference type="EMBL" id="PLN80363.1"/>
    </source>
</evidence>
<dbReference type="Gene3D" id="2.30.29.30">
    <property type="entry name" value="Pleckstrin-homology domain (PH domain)/Phosphotyrosine-binding domain (PTB)"/>
    <property type="match status" value="1"/>
</dbReference>
<reference evidence="8" key="1">
    <citation type="submission" date="2017-12" db="EMBL/GenBank/DDBJ databases">
        <authorList>
            <consortium name="DOE Joint Genome Institute"/>
            <person name="Mondo S.J."/>
            <person name="Kjaerbolling I."/>
            <person name="Vesth T.C."/>
            <person name="Frisvad J.C."/>
            <person name="Nybo J.L."/>
            <person name="Theobald S."/>
            <person name="Kuo A."/>
            <person name="Bowyer P."/>
            <person name="Matsuda Y."/>
            <person name="Lyhne E.K."/>
            <person name="Kogle M.E."/>
            <person name="Clum A."/>
            <person name="Lipzen A."/>
            <person name="Salamov A."/>
            <person name="Ngan C.Y."/>
            <person name="Daum C."/>
            <person name="Chiniquy J."/>
            <person name="Barry K."/>
            <person name="LaButti K."/>
            <person name="Haridas S."/>
            <person name="Simmons B.A."/>
            <person name="Magnuson J.K."/>
            <person name="Mortensen U.H."/>
            <person name="Larsen T.O."/>
            <person name="Grigoriev I.V."/>
            <person name="Baker S.E."/>
            <person name="Andersen M.R."/>
            <person name="Nordberg H.P."/>
            <person name="Cantor M.N."/>
            <person name="Hua S.X."/>
        </authorList>
    </citation>
    <scope>NUCLEOTIDE SEQUENCE [LARGE SCALE GENOMIC DNA]</scope>
    <source>
        <strain evidence="8">IBT 19404</strain>
    </source>
</reference>
<dbReference type="InterPro" id="IPR016024">
    <property type="entry name" value="ARM-type_fold"/>
</dbReference>
<keyword evidence="2" id="KW-0581">Phagocytosis</keyword>
<keyword evidence="1" id="KW-0053">Apoptosis</keyword>
<dbReference type="Pfam" id="PF11841">
    <property type="entry name" value="ELMO_ARM"/>
    <property type="match status" value="1"/>
</dbReference>
<name>A0A2J5HT71_9EURO</name>
<dbReference type="EMBL" id="KZ559548">
    <property type="protein sequence ID" value="PLN80363.1"/>
    <property type="molecule type" value="Genomic_DNA"/>
</dbReference>
<dbReference type="Pfam" id="PF16457">
    <property type="entry name" value="PH_12"/>
    <property type="match status" value="1"/>
</dbReference>
<proteinExistence type="predicted"/>
<gene>
    <name evidence="7" type="ORF">BDW42DRAFT_171003</name>
</gene>
<dbReference type="GO" id="GO:0005886">
    <property type="term" value="C:plasma membrane"/>
    <property type="evidence" value="ECO:0007669"/>
    <property type="project" value="TreeGrafter"/>
</dbReference>
<feature type="region of interest" description="Disordered" evidence="5">
    <location>
        <begin position="290"/>
        <end position="317"/>
    </location>
</feature>
<dbReference type="InterPro" id="IPR024574">
    <property type="entry name" value="ELMO_ARM"/>
</dbReference>
<protein>
    <submittedName>
        <fullName evidence="7">Regulator of Rac1, required for phagocytosis and cell migration</fullName>
    </submittedName>
</protein>
<dbReference type="InterPro" id="IPR011993">
    <property type="entry name" value="PH-like_dom_sf"/>
</dbReference>
<dbReference type="GO" id="GO:0007015">
    <property type="term" value="P:actin filament organization"/>
    <property type="evidence" value="ECO:0007669"/>
    <property type="project" value="TreeGrafter"/>
</dbReference>
<dbReference type="PANTHER" id="PTHR12771:SF56">
    <property type="entry name" value="CED-12"/>
    <property type="match status" value="1"/>
</dbReference>
<dbReference type="InterPro" id="IPR050868">
    <property type="entry name" value="ELMO_domain-containing"/>
</dbReference>
<dbReference type="GO" id="GO:0006915">
    <property type="term" value="P:apoptotic process"/>
    <property type="evidence" value="ECO:0007669"/>
    <property type="project" value="UniProtKB-KW"/>
</dbReference>
<evidence type="ECO:0000256" key="1">
    <source>
        <dbReference type="ARBA" id="ARBA00022703"/>
    </source>
</evidence>
<keyword evidence="3" id="KW-0729">SH3-binding</keyword>
<evidence type="ECO:0000313" key="8">
    <source>
        <dbReference type="Proteomes" id="UP000235023"/>
    </source>
</evidence>
<dbReference type="SUPFAM" id="SSF48371">
    <property type="entry name" value="ARM repeat"/>
    <property type="match status" value="1"/>
</dbReference>
<feature type="compositionally biased region" description="Polar residues" evidence="5">
    <location>
        <begin position="644"/>
        <end position="653"/>
    </location>
</feature>
<comment type="function">
    <text evidence="4">Involved in cytoskeletal rearrangements required for phagocytosis of apoptotic cells and cell motility. Acts in association with DOCK1 and CRK. Was initially proposed to be required in complex with DOCK1 to activate Rac Rho small GTPases. May enhance the guanine nucleotide exchange factor (GEF) activity of DOCK1.</text>
</comment>
<dbReference type="InterPro" id="IPR006816">
    <property type="entry name" value="ELMO_dom"/>
</dbReference>
<evidence type="ECO:0000256" key="2">
    <source>
        <dbReference type="ARBA" id="ARBA00022907"/>
    </source>
</evidence>